<reference evidence="3" key="2">
    <citation type="journal article" date="2023" name="Science">
        <title>Genomic signatures of disease resistance in endangered staghorn corals.</title>
        <authorList>
            <person name="Vollmer S.V."/>
            <person name="Selwyn J.D."/>
            <person name="Despard B.A."/>
            <person name="Roesel C.L."/>
        </authorList>
    </citation>
    <scope>NUCLEOTIDE SEQUENCE</scope>
    <source>
        <strain evidence="3">K2</strain>
    </source>
</reference>
<evidence type="ECO:0000256" key="2">
    <source>
        <dbReference type="SAM" id="MobiDB-lite"/>
    </source>
</evidence>
<dbReference type="Proteomes" id="UP001249851">
    <property type="component" value="Unassembled WGS sequence"/>
</dbReference>
<evidence type="ECO:0000256" key="1">
    <source>
        <dbReference type="SAM" id="Coils"/>
    </source>
</evidence>
<comment type="caution">
    <text evidence="3">The sequence shown here is derived from an EMBL/GenBank/DDBJ whole genome shotgun (WGS) entry which is preliminary data.</text>
</comment>
<evidence type="ECO:0000313" key="3">
    <source>
        <dbReference type="EMBL" id="KAK2559250.1"/>
    </source>
</evidence>
<dbReference type="AlphaFoldDB" id="A0AAD9V3D7"/>
<feature type="compositionally biased region" description="Polar residues" evidence="2">
    <location>
        <begin position="12"/>
        <end position="21"/>
    </location>
</feature>
<evidence type="ECO:0000313" key="4">
    <source>
        <dbReference type="Proteomes" id="UP001249851"/>
    </source>
</evidence>
<keyword evidence="1" id="KW-0175">Coiled coil</keyword>
<accession>A0AAD9V3D7</accession>
<gene>
    <name evidence="3" type="ORF">P5673_018393</name>
</gene>
<keyword evidence="4" id="KW-1185">Reference proteome</keyword>
<organism evidence="3 4">
    <name type="scientific">Acropora cervicornis</name>
    <name type="common">Staghorn coral</name>
    <dbReference type="NCBI Taxonomy" id="6130"/>
    <lineage>
        <taxon>Eukaryota</taxon>
        <taxon>Metazoa</taxon>
        <taxon>Cnidaria</taxon>
        <taxon>Anthozoa</taxon>
        <taxon>Hexacorallia</taxon>
        <taxon>Scleractinia</taxon>
        <taxon>Astrocoeniina</taxon>
        <taxon>Acroporidae</taxon>
        <taxon>Acropora</taxon>
    </lineage>
</organism>
<proteinExistence type="predicted"/>
<feature type="region of interest" description="Disordered" evidence="2">
    <location>
        <begin position="1"/>
        <end position="21"/>
    </location>
</feature>
<dbReference type="EMBL" id="JARQWQ010000041">
    <property type="protein sequence ID" value="KAK2559250.1"/>
    <property type="molecule type" value="Genomic_DNA"/>
</dbReference>
<reference evidence="3" key="1">
    <citation type="journal article" date="2023" name="G3 (Bethesda)">
        <title>Whole genome assembly and annotation of the endangered Caribbean coral Acropora cervicornis.</title>
        <authorList>
            <person name="Selwyn J.D."/>
            <person name="Vollmer S.V."/>
        </authorList>
    </citation>
    <scope>NUCLEOTIDE SEQUENCE</scope>
    <source>
        <strain evidence="3">K2</strain>
    </source>
</reference>
<protein>
    <submittedName>
        <fullName evidence="3">Uncharacterized protein</fullName>
    </submittedName>
</protein>
<feature type="compositionally biased region" description="Basic and acidic residues" evidence="2">
    <location>
        <begin position="81"/>
        <end position="93"/>
    </location>
</feature>
<name>A0AAD9V3D7_ACRCE</name>
<feature type="region of interest" description="Disordered" evidence="2">
    <location>
        <begin position="81"/>
        <end position="118"/>
    </location>
</feature>
<sequence>MASQEGCLDGAPTQQDTTTSPVESILKELTELRKANQKLNDRLRCVLQRSTAKKSLFGSKCRSSVDPSCSKLSHRLEMFDKADLPAQDKEKARASLNMDNARDSLSSEESDTDGGQRTYPVRFINSVSFTDTDRGQTTFRAH</sequence>
<feature type="coiled-coil region" evidence="1">
    <location>
        <begin position="22"/>
        <end position="49"/>
    </location>
</feature>